<feature type="compositionally biased region" description="Basic and acidic residues" evidence="5">
    <location>
        <begin position="187"/>
        <end position="211"/>
    </location>
</feature>
<accession>A0ABR4KM36</accession>
<protein>
    <recommendedName>
        <fullName evidence="9">Mid2 domain-containing protein</fullName>
    </recommendedName>
</protein>
<comment type="subcellular location">
    <subcellularLocation>
        <location evidence="1">Membrane</location>
        <topology evidence="1">Single-pass membrane protein</topology>
    </subcellularLocation>
</comment>
<dbReference type="PANTHER" id="PTHR15549">
    <property type="entry name" value="PAIRED IMMUNOGLOBULIN-LIKE TYPE 2 RECEPTOR"/>
    <property type="match status" value="1"/>
</dbReference>
<evidence type="ECO:0000256" key="1">
    <source>
        <dbReference type="ARBA" id="ARBA00004167"/>
    </source>
</evidence>
<keyword evidence="8" id="KW-1185">Reference proteome</keyword>
<evidence type="ECO:0000256" key="2">
    <source>
        <dbReference type="ARBA" id="ARBA00022692"/>
    </source>
</evidence>
<dbReference type="PANTHER" id="PTHR15549:SF30">
    <property type="entry name" value="MID2 DOMAIN-CONTAINING PROTEIN"/>
    <property type="match status" value="1"/>
</dbReference>
<proteinExistence type="predicted"/>
<organism evidence="7 8">
    <name type="scientific">Aspergillus pseudoustus</name>
    <dbReference type="NCBI Taxonomy" id="1810923"/>
    <lineage>
        <taxon>Eukaryota</taxon>
        <taxon>Fungi</taxon>
        <taxon>Dikarya</taxon>
        <taxon>Ascomycota</taxon>
        <taxon>Pezizomycotina</taxon>
        <taxon>Eurotiomycetes</taxon>
        <taxon>Eurotiomycetidae</taxon>
        <taxon>Eurotiales</taxon>
        <taxon>Aspergillaceae</taxon>
        <taxon>Aspergillus</taxon>
        <taxon>Aspergillus subgen. Nidulantes</taxon>
    </lineage>
</organism>
<feature type="region of interest" description="Disordered" evidence="5">
    <location>
        <begin position="1"/>
        <end position="20"/>
    </location>
</feature>
<name>A0ABR4KM36_9EURO</name>
<dbReference type="EMBL" id="JBFXLU010000020">
    <property type="protein sequence ID" value="KAL2853345.1"/>
    <property type="molecule type" value="Genomic_DNA"/>
</dbReference>
<dbReference type="Proteomes" id="UP001610446">
    <property type="component" value="Unassembled WGS sequence"/>
</dbReference>
<evidence type="ECO:0000256" key="4">
    <source>
        <dbReference type="ARBA" id="ARBA00023136"/>
    </source>
</evidence>
<keyword evidence="2 6" id="KW-0812">Transmembrane</keyword>
<feature type="region of interest" description="Disordered" evidence="5">
    <location>
        <begin position="26"/>
        <end position="79"/>
    </location>
</feature>
<dbReference type="InterPro" id="IPR051694">
    <property type="entry name" value="Immunoregulatory_rcpt-like"/>
</dbReference>
<evidence type="ECO:0000256" key="6">
    <source>
        <dbReference type="SAM" id="Phobius"/>
    </source>
</evidence>
<feature type="transmembrane region" description="Helical" evidence="6">
    <location>
        <begin position="87"/>
        <end position="109"/>
    </location>
</feature>
<evidence type="ECO:0000256" key="5">
    <source>
        <dbReference type="SAM" id="MobiDB-lite"/>
    </source>
</evidence>
<sequence length="256" mass="27519">MRPMVTDSNDISSDLSDDANDWYDTNTAILTETETVSNPPSTETENVPSTFASQPTSSITSSSSNNTQSDNDNDGGGGGGMSNNTKIAIAVPVAIVGAAIIAAILFFLLRRRRRQRNLNSQPVIATPQMDNSSSIFLPQQQPEIQPVPLPVAAPITRRPVPQGPYIEPVEPASAETGNVVAAGATRDLEWRTSEERGGRPRSPFDHPHDNDDNLSIVSGISDREAMMRTRAPRDDDMSSVSSFGDEPRPSTTNRGS</sequence>
<evidence type="ECO:0000256" key="3">
    <source>
        <dbReference type="ARBA" id="ARBA00022989"/>
    </source>
</evidence>
<gene>
    <name evidence="7" type="ORF">BJY01DRAFT_73948</name>
</gene>
<feature type="compositionally biased region" description="Low complexity" evidence="5">
    <location>
        <begin position="56"/>
        <end position="70"/>
    </location>
</feature>
<keyword evidence="3 6" id="KW-1133">Transmembrane helix</keyword>
<feature type="compositionally biased region" description="Polar residues" evidence="5">
    <location>
        <begin position="26"/>
        <end position="55"/>
    </location>
</feature>
<reference evidence="7 8" key="1">
    <citation type="submission" date="2024-07" db="EMBL/GenBank/DDBJ databases">
        <title>Section-level genome sequencing and comparative genomics of Aspergillus sections Usti and Cavernicolus.</title>
        <authorList>
            <consortium name="Lawrence Berkeley National Laboratory"/>
            <person name="Nybo J.L."/>
            <person name="Vesth T.C."/>
            <person name="Theobald S."/>
            <person name="Frisvad J.C."/>
            <person name="Larsen T.O."/>
            <person name="Kjaerboelling I."/>
            <person name="Rothschild-Mancinelli K."/>
            <person name="Lyhne E.K."/>
            <person name="Kogle M.E."/>
            <person name="Barry K."/>
            <person name="Clum A."/>
            <person name="Na H."/>
            <person name="Ledsgaard L."/>
            <person name="Lin J."/>
            <person name="Lipzen A."/>
            <person name="Kuo A."/>
            <person name="Riley R."/>
            <person name="Mondo S."/>
            <person name="Labutti K."/>
            <person name="Haridas S."/>
            <person name="Pangalinan J."/>
            <person name="Salamov A.A."/>
            <person name="Simmons B.A."/>
            <person name="Magnuson J.K."/>
            <person name="Chen J."/>
            <person name="Drula E."/>
            <person name="Henrissat B."/>
            <person name="Wiebenga A."/>
            <person name="Lubbers R.J."/>
            <person name="Gomes A.C."/>
            <person name="Makela M.R."/>
            <person name="Stajich J."/>
            <person name="Grigoriev I.V."/>
            <person name="Mortensen U.H."/>
            <person name="De Vries R.P."/>
            <person name="Baker S.E."/>
            <person name="Andersen M.R."/>
        </authorList>
    </citation>
    <scope>NUCLEOTIDE SEQUENCE [LARGE SCALE GENOMIC DNA]</scope>
    <source>
        <strain evidence="7 8">CBS 123904</strain>
    </source>
</reference>
<comment type="caution">
    <text evidence="7">The sequence shown here is derived from an EMBL/GenBank/DDBJ whole genome shotgun (WGS) entry which is preliminary data.</text>
</comment>
<evidence type="ECO:0008006" key="9">
    <source>
        <dbReference type="Google" id="ProtNLM"/>
    </source>
</evidence>
<evidence type="ECO:0000313" key="8">
    <source>
        <dbReference type="Proteomes" id="UP001610446"/>
    </source>
</evidence>
<feature type="region of interest" description="Disordered" evidence="5">
    <location>
        <begin position="187"/>
        <end position="256"/>
    </location>
</feature>
<keyword evidence="4 6" id="KW-0472">Membrane</keyword>
<feature type="compositionally biased region" description="Basic and acidic residues" evidence="5">
    <location>
        <begin position="221"/>
        <end position="236"/>
    </location>
</feature>
<evidence type="ECO:0000313" key="7">
    <source>
        <dbReference type="EMBL" id="KAL2853345.1"/>
    </source>
</evidence>